<dbReference type="GO" id="GO:0005524">
    <property type="term" value="F:ATP binding"/>
    <property type="evidence" value="ECO:0007669"/>
    <property type="project" value="UniProtKB-KW"/>
</dbReference>
<evidence type="ECO:0000256" key="2">
    <source>
        <dbReference type="ARBA" id="ARBA00022741"/>
    </source>
</evidence>
<dbReference type="PROSITE" id="PS50893">
    <property type="entry name" value="ABC_TRANSPORTER_2"/>
    <property type="match status" value="1"/>
</dbReference>
<dbReference type="PANTHER" id="PTHR24220:SF86">
    <property type="entry name" value="ABC TRANSPORTER ABCH.1"/>
    <property type="match status" value="1"/>
</dbReference>
<keyword evidence="2" id="KW-0547">Nucleotide-binding</keyword>
<comment type="caution">
    <text evidence="6">The sequence shown here is derived from an EMBL/GenBank/DDBJ whole genome shotgun (WGS) entry which is preliminary data.</text>
</comment>
<dbReference type="RefSeq" id="WP_185694886.1">
    <property type="nucleotide sequence ID" value="NZ_JACHVA010000141.1"/>
</dbReference>
<keyword evidence="7" id="KW-1185">Reference proteome</keyword>
<keyword evidence="1" id="KW-0813">Transport</keyword>
<evidence type="ECO:0000259" key="5">
    <source>
        <dbReference type="PROSITE" id="PS50893"/>
    </source>
</evidence>
<dbReference type="InterPro" id="IPR017911">
    <property type="entry name" value="MacB-like_ATP-bd"/>
</dbReference>
<dbReference type="Pfam" id="PF00005">
    <property type="entry name" value="ABC_tran"/>
    <property type="match status" value="1"/>
</dbReference>
<dbReference type="PANTHER" id="PTHR24220">
    <property type="entry name" value="IMPORT ATP-BINDING PROTEIN"/>
    <property type="match status" value="1"/>
</dbReference>
<dbReference type="InterPro" id="IPR003593">
    <property type="entry name" value="AAA+_ATPase"/>
</dbReference>
<evidence type="ECO:0000313" key="6">
    <source>
        <dbReference type="EMBL" id="MBC2604271.1"/>
    </source>
</evidence>
<dbReference type="PROSITE" id="PS00211">
    <property type="entry name" value="ABC_TRANSPORTER_1"/>
    <property type="match status" value="1"/>
</dbReference>
<organism evidence="6 7">
    <name type="scientific">Puniceicoccus vermicola</name>
    <dbReference type="NCBI Taxonomy" id="388746"/>
    <lineage>
        <taxon>Bacteria</taxon>
        <taxon>Pseudomonadati</taxon>
        <taxon>Verrucomicrobiota</taxon>
        <taxon>Opitutia</taxon>
        <taxon>Puniceicoccales</taxon>
        <taxon>Puniceicoccaceae</taxon>
        <taxon>Puniceicoccus</taxon>
    </lineage>
</organism>
<comment type="similarity">
    <text evidence="4">Belongs to the ABC transporter superfamily. Macrolide exporter (TC 3.A.1.122) family.</text>
</comment>
<evidence type="ECO:0000313" key="7">
    <source>
        <dbReference type="Proteomes" id="UP000525652"/>
    </source>
</evidence>
<evidence type="ECO:0000256" key="3">
    <source>
        <dbReference type="ARBA" id="ARBA00022840"/>
    </source>
</evidence>
<dbReference type="AlphaFoldDB" id="A0A7X1B271"/>
<dbReference type="FunFam" id="3.40.50.300:FF:000032">
    <property type="entry name" value="Export ABC transporter ATP-binding protein"/>
    <property type="match status" value="1"/>
</dbReference>
<dbReference type="GO" id="GO:0016887">
    <property type="term" value="F:ATP hydrolysis activity"/>
    <property type="evidence" value="ECO:0007669"/>
    <property type="project" value="InterPro"/>
</dbReference>
<dbReference type="InterPro" id="IPR003439">
    <property type="entry name" value="ABC_transporter-like_ATP-bd"/>
</dbReference>
<keyword evidence="3 6" id="KW-0067">ATP-binding</keyword>
<dbReference type="InterPro" id="IPR027417">
    <property type="entry name" value="P-loop_NTPase"/>
</dbReference>
<dbReference type="EMBL" id="JACHVA010000141">
    <property type="protein sequence ID" value="MBC2604271.1"/>
    <property type="molecule type" value="Genomic_DNA"/>
</dbReference>
<proteinExistence type="inferred from homology"/>
<evidence type="ECO:0000256" key="4">
    <source>
        <dbReference type="ARBA" id="ARBA00038388"/>
    </source>
</evidence>
<dbReference type="GO" id="GO:0005886">
    <property type="term" value="C:plasma membrane"/>
    <property type="evidence" value="ECO:0007669"/>
    <property type="project" value="TreeGrafter"/>
</dbReference>
<dbReference type="InterPro" id="IPR015854">
    <property type="entry name" value="ABC_transpr_LolD-like"/>
</dbReference>
<dbReference type="CDD" id="cd03255">
    <property type="entry name" value="ABC_MJ0796_LolCDE_FtsE"/>
    <property type="match status" value="1"/>
</dbReference>
<dbReference type="GO" id="GO:0022857">
    <property type="term" value="F:transmembrane transporter activity"/>
    <property type="evidence" value="ECO:0007669"/>
    <property type="project" value="UniProtKB-ARBA"/>
</dbReference>
<dbReference type="InterPro" id="IPR017871">
    <property type="entry name" value="ABC_transporter-like_CS"/>
</dbReference>
<reference evidence="6 7" key="1">
    <citation type="submission" date="2020-07" db="EMBL/GenBank/DDBJ databases">
        <authorList>
            <person name="Feng X."/>
        </authorList>
    </citation>
    <scope>NUCLEOTIDE SEQUENCE [LARGE SCALE GENOMIC DNA]</scope>
    <source>
        <strain evidence="6 7">JCM14086</strain>
    </source>
</reference>
<dbReference type="Proteomes" id="UP000525652">
    <property type="component" value="Unassembled WGS sequence"/>
</dbReference>
<dbReference type="GO" id="GO:0098796">
    <property type="term" value="C:membrane protein complex"/>
    <property type="evidence" value="ECO:0007669"/>
    <property type="project" value="UniProtKB-ARBA"/>
</dbReference>
<protein>
    <submittedName>
        <fullName evidence="6">ABC transporter ATP-binding protein</fullName>
    </submittedName>
</protein>
<dbReference type="Gene3D" id="3.40.50.300">
    <property type="entry name" value="P-loop containing nucleotide triphosphate hydrolases"/>
    <property type="match status" value="1"/>
</dbReference>
<dbReference type="SMART" id="SM00382">
    <property type="entry name" value="AAA"/>
    <property type="match status" value="1"/>
</dbReference>
<sequence length="237" mass="26566">MSGPNPKPRGETLLRLESIQKEYELGETTVRALDGVDLEICRGDYSAILGPSGSGKSTLMHILGFMDQPTGGKMFMGDRDVSRIHRGEQAQLRATEIGFVFQSFNLLSRLSVIENVLLPVEYARRKMEQPDKTAKEMLDRVGLSHRVHHRPSQLSGGERQRVAIARAMINRPRILLADEPTGNLDSRNAANILDLFDRLADEGNTLVLVTHDESIAQRTRRVIRVLDGKVTEEEVER</sequence>
<dbReference type="SUPFAM" id="SSF52540">
    <property type="entry name" value="P-loop containing nucleoside triphosphate hydrolases"/>
    <property type="match status" value="1"/>
</dbReference>
<gene>
    <name evidence="6" type="ORF">H5P30_21025</name>
</gene>
<name>A0A7X1B271_9BACT</name>
<feature type="domain" description="ABC transporter" evidence="5">
    <location>
        <begin position="14"/>
        <end position="237"/>
    </location>
</feature>
<accession>A0A7X1B271</accession>
<evidence type="ECO:0000256" key="1">
    <source>
        <dbReference type="ARBA" id="ARBA00022448"/>
    </source>
</evidence>